<dbReference type="EMBL" id="JASBWV010000016">
    <property type="protein sequence ID" value="KAJ9121969.1"/>
    <property type="molecule type" value="Genomic_DNA"/>
</dbReference>
<dbReference type="Proteomes" id="UP001234202">
    <property type="component" value="Unassembled WGS sequence"/>
</dbReference>
<organism evidence="1 2">
    <name type="scientific">Naganishia onofrii</name>
    <dbReference type="NCBI Taxonomy" id="1851511"/>
    <lineage>
        <taxon>Eukaryota</taxon>
        <taxon>Fungi</taxon>
        <taxon>Dikarya</taxon>
        <taxon>Basidiomycota</taxon>
        <taxon>Agaricomycotina</taxon>
        <taxon>Tremellomycetes</taxon>
        <taxon>Filobasidiales</taxon>
        <taxon>Filobasidiaceae</taxon>
        <taxon>Naganishia</taxon>
    </lineage>
</organism>
<protein>
    <submittedName>
        <fullName evidence="1">Uncharacterized protein</fullName>
    </submittedName>
</protein>
<accession>A0ACC2XEV8</accession>
<sequence>MIGWTPEEQLVVMAEDGTYRLYDLSAASAGIDTRGGDPAGLISSASLVAGEYRQYTLGSEVADVGVISGQVHDDGFVVLTGSLAFVHVKGWKGGRAAALCATGMNAPPHSWTVISPERSLSRHVEVLASVGETILSVDDLYCVDQHLAKGPFHHIRPSPGGRFLALTTASSSLWVVSADFSQSIADTNILALEGNHDGSMPSEVEWVGDQAIALKWDDGRVFVMGPQGEGLSYLYSPAPVLIGEVDGLRIISTETCEFIQKVADATLAVFRPGSTHKAAVLLEALENFEQGSPRANEGIRSIKPDLASAVDVCIEAAGLEPDPVWQKKLLRAAMLGRSFLDLYNPTDLVNMAQSLKVLNAVRHYEVGLPLTYQQYLATSPDRLISRLLTRNLHLLALKMSTYLHLRPEPVLKHWACAKIAAATMNSGAGGGREDEELRKIIVRKYETEGGKGAGGYAEIARRAWQLGRNKLATKLLDHERRPAEQVPLLLSMKEDRLALIKAVDSGDPDLVFHVLQHLRGTNAPGDFFSMVDDGSAKLAPAAKLLQVYGKEGDKDLLRDFYYQDDRWLDGALLSIEEAGETENAQERLASWQHAVKDLGQDKERSFEHKMAEESLRLLTLQEQMERELEHKYAFSGLTLNGTLSHLLRIGLGKRAEKIRSDWRVPDQRWWWIKLKALTANRDWEGLEAFARSKKSPIGYEPFVKHLLSVNEPSRAAIFVSRCDVKNRVDLYIKCNEWAKAASECKDRGDRTRLE</sequence>
<proteinExistence type="predicted"/>
<reference evidence="1" key="1">
    <citation type="submission" date="2023-04" db="EMBL/GenBank/DDBJ databases">
        <title>Draft Genome sequencing of Naganishia species isolated from polar environments using Oxford Nanopore Technology.</title>
        <authorList>
            <person name="Leo P."/>
            <person name="Venkateswaran K."/>
        </authorList>
    </citation>
    <scope>NUCLEOTIDE SEQUENCE</scope>
    <source>
        <strain evidence="1">DBVPG 5303</strain>
    </source>
</reference>
<gene>
    <name evidence="1" type="ORF">QFC24_004552</name>
</gene>
<comment type="caution">
    <text evidence="1">The sequence shown here is derived from an EMBL/GenBank/DDBJ whole genome shotgun (WGS) entry which is preliminary data.</text>
</comment>
<name>A0ACC2XEV8_9TREE</name>
<evidence type="ECO:0000313" key="2">
    <source>
        <dbReference type="Proteomes" id="UP001234202"/>
    </source>
</evidence>
<evidence type="ECO:0000313" key="1">
    <source>
        <dbReference type="EMBL" id="KAJ9121969.1"/>
    </source>
</evidence>
<keyword evidence="2" id="KW-1185">Reference proteome</keyword>